<dbReference type="RefSeq" id="WP_126025170.1">
    <property type="nucleotide sequence ID" value="NZ_RXFT01000017.1"/>
</dbReference>
<comment type="caution">
    <text evidence="2">The sequence shown here is derived from an EMBL/GenBank/DDBJ whole genome shotgun (WGS) entry which is preliminary data.</text>
</comment>
<dbReference type="Proteomes" id="UP000281118">
    <property type="component" value="Unassembled WGS sequence"/>
</dbReference>
<dbReference type="OrthoDB" id="9157625at2"/>
<proteinExistence type="predicted"/>
<evidence type="ECO:0000313" key="3">
    <source>
        <dbReference type="Proteomes" id="UP000281118"/>
    </source>
</evidence>
<evidence type="ECO:0000313" key="2">
    <source>
        <dbReference type="EMBL" id="RUR71088.1"/>
    </source>
</evidence>
<dbReference type="EMBL" id="RXFT01000017">
    <property type="protein sequence ID" value="RUR71088.1"/>
    <property type="molecule type" value="Genomic_DNA"/>
</dbReference>
<dbReference type="AlphaFoldDB" id="A0A433MTD0"/>
<feature type="coiled-coil region" evidence="1">
    <location>
        <begin position="101"/>
        <end position="135"/>
    </location>
</feature>
<gene>
    <name evidence="2" type="ORF">EJP67_28940</name>
</gene>
<accession>A0A433MTD0</accession>
<sequence>MSFLIAVAGCAPLQQAPLVYSSKVTVGMDVSATATEQPGVSVNFGYKQIDAAYVPVAVAKPCDEGASTKQNCTHSSYALKKIEGTNNVGDSSVPKSALQAAEDKINQFKRTSLERDKAENEYDKAVAKARELQKALNNYVDSNQSALSVAGGKAEAFRSPDEKVLLGERETLANKFNAARSEVGLAVAKKEKADEAFDAANVAGLAEAFSLVGGENKKTDAYSVFGSFDANTKARAEAGTTVAPKVETALTIGKVFSTGVASQNLTEGMRTYYAGAGVAQVERAKAECLASGSDIFSEYQKTLDPGAAADKKKMEDMLSKIAEMCGKFPSDLLLKEAKK</sequence>
<organism evidence="2 3">
    <name type="scientific">Variovorax guangxiensis</name>
    <dbReference type="NCBI Taxonomy" id="1775474"/>
    <lineage>
        <taxon>Bacteria</taxon>
        <taxon>Pseudomonadati</taxon>
        <taxon>Pseudomonadota</taxon>
        <taxon>Betaproteobacteria</taxon>
        <taxon>Burkholderiales</taxon>
        <taxon>Comamonadaceae</taxon>
        <taxon>Variovorax</taxon>
    </lineage>
</organism>
<protein>
    <submittedName>
        <fullName evidence="2">Uncharacterized protein</fullName>
    </submittedName>
</protein>
<evidence type="ECO:0000256" key="1">
    <source>
        <dbReference type="SAM" id="Coils"/>
    </source>
</evidence>
<reference evidence="2 3" key="1">
    <citation type="submission" date="2018-12" db="EMBL/GenBank/DDBJ databases">
        <title>The genome sequences of Variovorax guangxiensis DSM 27352.</title>
        <authorList>
            <person name="Gao J."/>
            <person name="Sun J."/>
        </authorList>
    </citation>
    <scope>NUCLEOTIDE SEQUENCE [LARGE SCALE GENOMIC DNA]</scope>
    <source>
        <strain evidence="2 3">DSM 27352</strain>
    </source>
</reference>
<keyword evidence="1" id="KW-0175">Coiled coil</keyword>
<name>A0A433MTD0_9BURK</name>